<keyword evidence="2" id="KW-0677">Repeat</keyword>
<dbReference type="AlphaFoldDB" id="A0AAV2LXF4"/>
<dbReference type="GO" id="GO:0048788">
    <property type="term" value="C:cytoskeleton of presynaptic active zone"/>
    <property type="evidence" value="ECO:0007669"/>
    <property type="project" value="TreeGrafter"/>
</dbReference>
<feature type="compositionally biased region" description="Basic and acidic residues" evidence="8">
    <location>
        <begin position="13"/>
        <end position="23"/>
    </location>
</feature>
<evidence type="ECO:0000313" key="11">
    <source>
        <dbReference type="Proteomes" id="UP001497482"/>
    </source>
</evidence>
<feature type="compositionally biased region" description="Polar residues" evidence="8">
    <location>
        <begin position="1"/>
        <end position="12"/>
    </location>
</feature>
<dbReference type="GO" id="GO:0035418">
    <property type="term" value="P:protein localization to synapse"/>
    <property type="evidence" value="ECO:0007669"/>
    <property type="project" value="TreeGrafter"/>
</dbReference>
<gene>
    <name evidence="10" type="ORF">KC01_LOCUS33059</name>
</gene>
<evidence type="ECO:0000256" key="4">
    <source>
        <dbReference type="ARBA" id="ARBA00022833"/>
    </source>
</evidence>
<dbReference type="GO" id="GO:0008270">
    <property type="term" value="F:zinc ion binding"/>
    <property type="evidence" value="ECO:0007669"/>
    <property type="project" value="UniProtKB-KW"/>
</dbReference>
<dbReference type="GO" id="GO:0098978">
    <property type="term" value="C:glutamatergic synapse"/>
    <property type="evidence" value="ECO:0007669"/>
    <property type="project" value="TreeGrafter"/>
</dbReference>
<protein>
    <recommendedName>
        <fullName evidence="9">Zinc finger piccolo-type domain-containing protein</fullName>
    </recommendedName>
</protein>
<dbReference type="GO" id="GO:1904071">
    <property type="term" value="P:presynaptic active zone assembly"/>
    <property type="evidence" value="ECO:0007669"/>
    <property type="project" value="TreeGrafter"/>
</dbReference>
<dbReference type="GO" id="GO:0098882">
    <property type="term" value="F:structural constituent of presynaptic active zone"/>
    <property type="evidence" value="ECO:0007669"/>
    <property type="project" value="TreeGrafter"/>
</dbReference>
<dbReference type="EMBL" id="OZ035827">
    <property type="protein sequence ID" value="CAL1605732.1"/>
    <property type="molecule type" value="Genomic_DNA"/>
</dbReference>
<sequence>MGMQQKVHQQPSHLDKGPAKHQEAQPIPQQQPVPVAVPVVKETPAPPPPEPEKPKVNCPLCKTELNIGSSDPPNYNSCTQCHSQVCNLCGFNPTPHLVELPPPSALVEYTVGSDSLAESLYERSISSTQTN</sequence>
<keyword evidence="11" id="KW-1185">Reference proteome</keyword>
<reference evidence="10 11" key="1">
    <citation type="submission" date="2024-04" db="EMBL/GenBank/DDBJ databases">
        <authorList>
            <person name="Waldvogel A.-M."/>
            <person name="Schoenle A."/>
        </authorList>
    </citation>
    <scope>NUCLEOTIDE SEQUENCE [LARGE SCALE GENOMIC DNA]</scope>
</reference>
<evidence type="ECO:0000256" key="2">
    <source>
        <dbReference type="ARBA" id="ARBA00022737"/>
    </source>
</evidence>
<evidence type="ECO:0000256" key="3">
    <source>
        <dbReference type="ARBA" id="ARBA00022771"/>
    </source>
</evidence>
<name>A0AAV2LXF4_KNICA</name>
<keyword evidence="3" id="KW-0863">Zinc-finger</keyword>
<comment type="subcellular location">
    <subcellularLocation>
        <location evidence="7">Presynaptic active zone</location>
    </subcellularLocation>
</comment>
<accession>A0AAV2LXF4</accession>
<evidence type="ECO:0000256" key="8">
    <source>
        <dbReference type="SAM" id="MobiDB-lite"/>
    </source>
</evidence>
<dbReference type="InterPro" id="IPR008899">
    <property type="entry name" value="Znf_piccolo"/>
</dbReference>
<feature type="region of interest" description="Disordered" evidence="8">
    <location>
        <begin position="1"/>
        <end position="33"/>
    </location>
</feature>
<dbReference type="PANTHER" id="PTHR14113">
    <property type="entry name" value="PICCOLO/BASSOON"/>
    <property type="match status" value="1"/>
</dbReference>
<keyword evidence="6" id="KW-0966">Cell projection</keyword>
<dbReference type="InterPro" id="IPR052098">
    <property type="entry name" value="Presynaptic_Scaffold_Bsn/Pclo"/>
</dbReference>
<dbReference type="InterPro" id="IPR011011">
    <property type="entry name" value="Znf_FYVE_PHD"/>
</dbReference>
<feature type="domain" description="Zinc finger piccolo-type" evidence="9">
    <location>
        <begin position="57"/>
        <end position="99"/>
    </location>
</feature>
<organism evidence="10 11">
    <name type="scientific">Knipowitschia caucasica</name>
    <name type="common">Caucasian dwarf goby</name>
    <name type="synonym">Pomatoschistus caucasicus</name>
    <dbReference type="NCBI Taxonomy" id="637954"/>
    <lineage>
        <taxon>Eukaryota</taxon>
        <taxon>Metazoa</taxon>
        <taxon>Chordata</taxon>
        <taxon>Craniata</taxon>
        <taxon>Vertebrata</taxon>
        <taxon>Euteleostomi</taxon>
        <taxon>Actinopterygii</taxon>
        <taxon>Neopterygii</taxon>
        <taxon>Teleostei</taxon>
        <taxon>Neoteleostei</taxon>
        <taxon>Acanthomorphata</taxon>
        <taxon>Gobiaria</taxon>
        <taxon>Gobiiformes</taxon>
        <taxon>Gobioidei</taxon>
        <taxon>Gobiidae</taxon>
        <taxon>Gobiinae</taxon>
        <taxon>Knipowitschia</taxon>
    </lineage>
</organism>
<dbReference type="InterPro" id="IPR013083">
    <property type="entry name" value="Znf_RING/FYVE/PHD"/>
</dbReference>
<evidence type="ECO:0000256" key="1">
    <source>
        <dbReference type="ARBA" id="ARBA00022723"/>
    </source>
</evidence>
<evidence type="ECO:0000256" key="6">
    <source>
        <dbReference type="ARBA" id="ARBA00023273"/>
    </source>
</evidence>
<evidence type="ECO:0000256" key="7">
    <source>
        <dbReference type="ARBA" id="ARBA00034101"/>
    </source>
</evidence>
<dbReference type="GO" id="GO:0030424">
    <property type="term" value="C:axon"/>
    <property type="evidence" value="ECO:0007669"/>
    <property type="project" value="TreeGrafter"/>
</dbReference>
<evidence type="ECO:0000313" key="10">
    <source>
        <dbReference type="EMBL" id="CAL1605732.1"/>
    </source>
</evidence>
<feature type="compositionally biased region" description="Low complexity" evidence="8">
    <location>
        <begin position="24"/>
        <end position="33"/>
    </location>
</feature>
<evidence type="ECO:0000256" key="5">
    <source>
        <dbReference type="ARBA" id="ARBA00023018"/>
    </source>
</evidence>
<dbReference type="GO" id="GO:0098982">
    <property type="term" value="C:GABA-ergic synapse"/>
    <property type="evidence" value="ECO:0007669"/>
    <property type="project" value="TreeGrafter"/>
</dbReference>
<evidence type="ECO:0000259" key="9">
    <source>
        <dbReference type="Pfam" id="PF05715"/>
    </source>
</evidence>
<dbReference type="PANTHER" id="PTHR14113:SF1">
    <property type="entry name" value="PROTEIN BASSOON"/>
    <property type="match status" value="1"/>
</dbReference>
<proteinExistence type="predicted"/>
<dbReference type="Proteomes" id="UP001497482">
    <property type="component" value="Chromosome 5"/>
</dbReference>
<keyword evidence="5" id="KW-0770">Synapse</keyword>
<keyword evidence="4" id="KW-0862">Zinc</keyword>
<dbReference type="Gene3D" id="3.30.40.10">
    <property type="entry name" value="Zinc/RING finger domain, C3HC4 (zinc finger)"/>
    <property type="match status" value="1"/>
</dbReference>
<keyword evidence="1" id="KW-0479">Metal-binding</keyword>
<dbReference type="Pfam" id="PF05715">
    <property type="entry name" value="zf-piccolo"/>
    <property type="match status" value="1"/>
</dbReference>
<dbReference type="SUPFAM" id="SSF57903">
    <property type="entry name" value="FYVE/PHD zinc finger"/>
    <property type="match status" value="1"/>
</dbReference>